<dbReference type="RefSeq" id="WP_264281231.1">
    <property type="nucleotide sequence ID" value="NZ_CP107006.1"/>
</dbReference>
<dbReference type="InterPro" id="IPR037294">
    <property type="entry name" value="ABC_BtuC-like"/>
</dbReference>
<sequence>MNKGMKRAGIVTVLVGMLIAAVVFSTGIGAMPISPMQVIAILLAKTGIRVPVAYEEGTAAVLWMIRLPRVVLGVIIGAGLGIAGAALQGLFRNPLADPGLIGVSAGASLTAVMLIVLQSSFSFFADSPLLQYYLMNIVTFCGAVVAVLIVFRISLRNGQAIMSTMLLAGIAINALCNAITGLMTYVSTNEQLRSIIFWLMGSLGGASWRTVLAVLPFVVLPLIFLPRIAYALNVFALGEREAMHSGVKVSRLKTQLIICATMAVAAGVAVAGVIGFVGLVVPHIVRQVTGPDNRILIPCSALLGAVLLTVSDLLCRTIAAPAEIPVGIVTAIIGTPFFIWLILKEKKSLAI</sequence>
<reference evidence="9" key="1">
    <citation type="submission" date="2022-10" db="EMBL/GenBank/DDBJ databases">
        <title>Chitinophaga sp. nov., isolated from soil.</title>
        <authorList>
            <person name="Jeon C.O."/>
        </authorList>
    </citation>
    <scope>NUCLEOTIDE SEQUENCE</scope>
    <source>
        <strain evidence="9">R8</strain>
    </source>
</reference>
<evidence type="ECO:0000313" key="10">
    <source>
        <dbReference type="Proteomes" id="UP001162741"/>
    </source>
</evidence>
<keyword evidence="10" id="KW-1185">Reference proteome</keyword>
<dbReference type="Pfam" id="PF01032">
    <property type="entry name" value="FecCD"/>
    <property type="match status" value="1"/>
</dbReference>
<gene>
    <name evidence="9" type="ORF">MKQ68_23730</name>
</gene>
<proteinExistence type="inferred from homology"/>
<evidence type="ECO:0000256" key="4">
    <source>
        <dbReference type="ARBA" id="ARBA00022475"/>
    </source>
</evidence>
<accession>A0ABY6J0C4</accession>
<keyword evidence="7 8" id="KW-0472">Membrane</keyword>
<feature type="transmembrane region" description="Helical" evidence="8">
    <location>
        <begin position="165"/>
        <end position="186"/>
    </location>
</feature>
<evidence type="ECO:0000256" key="1">
    <source>
        <dbReference type="ARBA" id="ARBA00004651"/>
    </source>
</evidence>
<dbReference type="CDD" id="cd06550">
    <property type="entry name" value="TM_ABC_iron-siderophores_like"/>
    <property type="match status" value="1"/>
</dbReference>
<evidence type="ECO:0000256" key="8">
    <source>
        <dbReference type="SAM" id="Phobius"/>
    </source>
</evidence>
<dbReference type="Gene3D" id="1.10.3470.10">
    <property type="entry name" value="ABC transporter involved in vitamin B12 uptake, BtuC"/>
    <property type="match status" value="1"/>
</dbReference>
<feature type="transmembrane region" description="Helical" evidence="8">
    <location>
        <begin position="295"/>
        <end position="315"/>
    </location>
</feature>
<dbReference type="PANTHER" id="PTHR30472:SF25">
    <property type="entry name" value="ABC TRANSPORTER PERMEASE PROTEIN MJ0876-RELATED"/>
    <property type="match status" value="1"/>
</dbReference>
<comment type="similarity">
    <text evidence="2">Belongs to the binding-protein-dependent transport system permease family. FecCD subfamily.</text>
</comment>
<dbReference type="InterPro" id="IPR000522">
    <property type="entry name" value="ABC_transptr_permease_BtuC"/>
</dbReference>
<evidence type="ECO:0000256" key="6">
    <source>
        <dbReference type="ARBA" id="ARBA00022989"/>
    </source>
</evidence>
<evidence type="ECO:0000256" key="5">
    <source>
        <dbReference type="ARBA" id="ARBA00022692"/>
    </source>
</evidence>
<keyword evidence="5 8" id="KW-0812">Transmembrane</keyword>
<evidence type="ECO:0000313" key="9">
    <source>
        <dbReference type="EMBL" id="UYQ93096.1"/>
    </source>
</evidence>
<feature type="transmembrane region" description="Helical" evidence="8">
    <location>
        <begin position="133"/>
        <end position="153"/>
    </location>
</feature>
<feature type="transmembrane region" description="Helical" evidence="8">
    <location>
        <begin position="256"/>
        <end position="283"/>
    </location>
</feature>
<feature type="transmembrane region" description="Helical" evidence="8">
    <location>
        <begin position="206"/>
        <end position="235"/>
    </location>
</feature>
<evidence type="ECO:0000256" key="7">
    <source>
        <dbReference type="ARBA" id="ARBA00023136"/>
    </source>
</evidence>
<keyword evidence="3" id="KW-0813">Transport</keyword>
<dbReference type="SUPFAM" id="SSF81345">
    <property type="entry name" value="ABC transporter involved in vitamin B12 uptake, BtuC"/>
    <property type="match status" value="1"/>
</dbReference>
<feature type="transmembrane region" description="Helical" evidence="8">
    <location>
        <begin position="68"/>
        <end position="87"/>
    </location>
</feature>
<name>A0ABY6J0C4_9BACT</name>
<feature type="transmembrane region" description="Helical" evidence="8">
    <location>
        <begin position="322"/>
        <end position="343"/>
    </location>
</feature>
<feature type="transmembrane region" description="Helical" evidence="8">
    <location>
        <begin position="99"/>
        <end position="121"/>
    </location>
</feature>
<protein>
    <submittedName>
        <fullName evidence="9">Iron ABC transporter permease</fullName>
    </submittedName>
</protein>
<dbReference type="EMBL" id="CP107006">
    <property type="protein sequence ID" value="UYQ93096.1"/>
    <property type="molecule type" value="Genomic_DNA"/>
</dbReference>
<keyword evidence="6 8" id="KW-1133">Transmembrane helix</keyword>
<comment type="subcellular location">
    <subcellularLocation>
        <location evidence="1">Cell membrane</location>
        <topology evidence="1">Multi-pass membrane protein</topology>
    </subcellularLocation>
</comment>
<dbReference type="PANTHER" id="PTHR30472">
    <property type="entry name" value="FERRIC ENTEROBACTIN TRANSPORT SYSTEM PERMEASE PROTEIN"/>
    <property type="match status" value="1"/>
</dbReference>
<organism evidence="9 10">
    <name type="scientific">Chitinophaga horti</name>
    <dbReference type="NCBI Taxonomy" id="2920382"/>
    <lineage>
        <taxon>Bacteria</taxon>
        <taxon>Pseudomonadati</taxon>
        <taxon>Bacteroidota</taxon>
        <taxon>Chitinophagia</taxon>
        <taxon>Chitinophagales</taxon>
        <taxon>Chitinophagaceae</taxon>
        <taxon>Chitinophaga</taxon>
    </lineage>
</organism>
<keyword evidence="4" id="KW-1003">Cell membrane</keyword>
<dbReference type="Proteomes" id="UP001162741">
    <property type="component" value="Chromosome"/>
</dbReference>
<evidence type="ECO:0000256" key="2">
    <source>
        <dbReference type="ARBA" id="ARBA00007935"/>
    </source>
</evidence>
<evidence type="ECO:0000256" key="3">
    <source>
        <dbReference type="ARBA" id="ARBA00022448"/>
    </source>
</evidence>